<evidence type="ECO:0000256" key="9">
    <source>
        <dbReference type="ARBA" id="ARBA00022840"/>
    </source>
</evidence>
<dbReference type="HAMAP" id="MF_01603">
    <property type="entry name" value="HldE"/>
    <property type="match status" value="1"/>
</dbReference>
<feature type="domain" description="Carbohydrate kinase PfkB" evidence="13">
    <location>
        <begin position="11"/>
        <end position="302"/>
    </location>
</feature>
<evidence type="ECO:0000256" key="1">
    <source>
        <dbReference type="ARBA" id="ARBA00002319"/>
    </source>
</evidence>
<dbReference type="InterPro" id="IPR029056">
    <property type="entry name" value="Ribokinase-like"/>
</dbReference>
<dbReference type="NCBIfam" id="TIGR02198">
    <property type="entry name" value="rfaE_dom_I"/>
    <property type="match status" value="1"/>
</dbReference>
<dbReference type="UniPathway" id="UPA00958"/>
<gene>
    <name evidence="15" type="ORF">MNBD_GAMMA06-1437</name>
</gene>
<dbReference type="GO" id="GO:0005524">
    <property type="term" value="F:ATP binding"/>
    <property type="evidence" value="ECO:0007669"/>
    <property type="project" value="UniProtKB-KW"/>
</dbReference>
<accession>A0A3B0WRZ1</accession>
<dbReference type="PANTHER" id="PTHR46969">
    <property type="entry name" value="BIFUNCTIONAL PROTEIN HLDE"/>
    <property type="match status" value="1"/>
</dbReference>
<dbReference type="InterPro" id="IPR011611">
    <property type="entry name" value="PfkB_dom"/>
</dbReference>
<keyword evidence="7" id="KW-0547">Nucleotide-binding</keyword>
<evidence type="ECO:0000256" key="8">
    <source>
        <dbReference type="ARBA" id="ARBA00022777"/>
    </source>
</evidence>
<dbReference type="InterPro" id="IPR002173">
    <property type="entry name" value="Carboh/pur_kinase_PfkB_CS"/>
</dbReference>
<evidence type="ECO:0000256" key="10">
    <source>
        <dbReference type="ARBA" id="ARBA00023268"/>
    </source>
</evidence>
<dbReference type="GO" id="GO:0033786">
    <property type="term" value="F:heptose-1-phosphate adenylyltransferase activity"/>
    <property type="evidence" value="ECO:0007669"/>
    <property type="project" value="TreeGrafter"/>
</dbReference>
<dbReference type="GO" id="GO:0016773">
    <property type="term" value="F:phosphotransferase activity, alcohol group as acceptor"/>
    <property type="evidence" value="ECO:0007669"/>
    <property type="project" value="InterPro"/>
</dbReference>
<dbReference type="GO" id="GO:0033785">
    <property type="term" value="F:heptose 7-phosphate kinase activity"/>
    <property type="evidence" value="ECO:0007669"/>
    <property type="project" value="TreeGrafter"/>
</dbReference>
<dbReference type="InterPro" id="IPR011914">
    <property type="entry name" value="RfaE_dom_II"/>
</dbReference>
<dbReference type="GO" id="GO:0009244">
    <property type="term" value="P:lipopolysaccharide core region biosynthetic process"/>
    <property type="evidence" value="ECO:0007669"/>
    <property type="project" value="UniProtKB-UniPathway"/>
</dbReference>
<proteinExistence type="inferred from homology"/>
<keyword evidence="6" id="KW-0548">Nucleotidyltransferase</keyword>
<sequence>MTMHLPSFENAKVLVVGDLMLDRYWHGGTSRISPEAPVPVVHVNQNEERAGGACNVALNIATLGGQCTVMGLCGDDEAATTLESLLEKVGVNPQFVRMPENATVTKLRVMSRSQQLMRLDFEDGFIGQDLSQLEKIFEAQLSEHNIVVCSDYGKGSLRNVKRLIELCNQKNIPVLVDPKGSDFEKYTGASLITPNLSEFEVVVGGCGTEDELVEKANKISEQFNIEALLVTRSEHGMSLMQRDYDPVHIPTQAREVFDVTGAGDTVISTLAASLGAGVSLERAMVLSNLAAGVVVAKSGTASVSLRELENAIEKNSSNTEHGILEEAELYPLLERCRSHGETIVMTNGCFDILHAGHVTYLEESSELGDRLLVAVNVDETVRRLKGADRPVNKVENRMRMLAALRCVDWVVAFSEDEPTRLICDLAPDILVKGGDNDADKIPGGDCVREAGGKVMVLTYVDGISTTKIIESIKEK</sequence>
<evidence type="ECO:0000256" key="7">
    <source>
        <dbReference type="ARBA" id="ARBA00022741"/>
    </source>
</evidence>
<comment type="function">
    <text evidence="1">Catalyzes the phosphorylation of D-glycero-D-manno-heptose 7-phosphate at the C-1 position to selectively form D-glycero-beta-D-manno-heptose-1,7-bisphosphate.</text>
</comment>
<evidence type="ECO:0000256" key="11">
    <source>
        <dbReference type="ARBA" id="ARBA00023277"/>
    </source>
</evidence>
<dbReference type="EC" id="2.7.7.70" evidence="4"/>
<dbReference type="NCBIfam" id="TIGR00125">
    <property type="entry name" value="cyt_tran_rel"/>
    <property type="match status" value="1"/>
</dbReference>
<evidence type="ECO:0000256" key="2">
    <source>
        <dbReference type="ARBA" id="ARBA00003753"/>
    </source>
</evidence>
<feature type="domain" description="Cytidyltransferase-like" evidence="14">
    <location>
        <begin position="345"/>
        <end position="470"/>
    </location>
</feature>
<dbReference type="CDD" id="cd01172">
    <property type="entry name" value="RfaE_like"/>
    <property type="match status" value="1"/>
</dbReference>
<dbReference type="Gene3D" id="3.40.50.620">
    <property type="entry name" value="HUPs"/>
    <property type="match status" value="1"/>
</dbReference>
<evidence type="ECO:0000313" key="15">
    <source>
        <dbReference type="EMBL" id="VAW53852.1"/>
    </source>
</evidence>
<dbReference type="InterPro" id="IPR014729">
    <property type="entry name" value="Rossmann-like_a/b/a_fold"/>
</dbReference>
<evidence type="ECO:0000256" key="3">
    <source>
        <dbReference type="ARBA" id="ARBA00004713"/>
    </source>
</evidence>
<comment type="pathway">
    <text evidence="3">Bacterial outer membrane biogenesis; LPS core biosynthesis.</text>
</comment>
<dbReference type="InterPro" id="IPR004821">
    <property type="entry name" value="Cyt_trans-like"/>
</dbReference>
<dbReference type="SUPFAM" id="SSF53613">
    <property type="entry name" value="Ribokinase-like"/>
    <property type="match status" value="1"/>
</dbReference>
<name>A0A3B0WRZ1_9ZZZZ</name>
<evidence type="ECO:0000259" key="13">
    <source>
        <dbReference type="Pfam" id="PF00294"/>
    </source>
</evidence>
<dbReference type="NCBIfam" id="TIGR02199">
    <property type="entry name" value="rfaE_dom_II"/>
    <property type="match status" value="1"/>
</dbReference>
<evidence type="ECO:0000259" key="14">
    <source>
        <dbReference type="Pfam" id="PF01467"/>
    </source>
</evidence>
<keyword evidence="5 15" id="KW-0808">Transferase</keyword>
<dbReference type="PROSITE" id="PS00583">
    <property type="entry name" value="PFKB_KINASES_1"/>
    <property type="match status" value="1"/>
</dbReference>
<dbReference type="InterPro" id="IPR023030">
    <property type="entry name" value="Bifunc_HldE"/>
</dbReference>
<keyword evidence="10" id="KW-0511">Multifunctional enzyme</keyword>
<dbReference type="SUPFAM" id="SSF52374">
    <property type="entry name" value="Nucleotidylyl transferase"/>
    <property type="match status" value="1"/>
</dbReference>
<dbReference type="AlphaFoldDB" id="A0A3B0WRZ1"/>
<keyword evidence="11" id="KW-0119">Carbohydrate metabolism</keyword>
<dbReference type="GO" id="GO:0005829">
    <property type="term" value="C:cytosol"/>
    <property type="evidence" value="ECO:0007669"/>
    <property type="project" value="TreeGrafter"/>
</dbReference>
<evidence type="ECO:0000256" key="6">
    <source>
        <dbReference type="ARBA" id="ARBA00022695"/>
    </source>
</evidence>
<dbReference type="Gene3D" id="3.40.1190.20">
    <property type="match status" value="1"/>
</dbReference>
<dbReference type="FunFam" id="3.40.1190.20:FF:000002">
    <property type="entry name" value="Bifunctional protein HldE"/>
    <property type="match status" value="1"/>
</dbReference>
<dbReference type="NCBIfam" id="NF008454">
    <property type="entry name" value="PRK11316.1"/>
    <property type="match status" value="1"/>
</dbReference>
<dbReference type="EMBL" id="UOFD01000067">
    <property type="protein sequence ID" value="VAW53852.1"/>
    <property type="molecule type" value="Genomic_DNA"/>
</dbReference>
<keyword evidence="9" id="KW-0067">ATP-binding</keyword>
<evidence type="ECO:0000256" key="5">
    <source>
        <dbReference type="ARBA" id="ARBA00022679"/>
    </source>
</evidence>
<reference evidence="15" key="1">
    <citation type="submission" date="2018-06" db="EMBL/GenBank/DDBJ databases">
        <authorList>
            <person name="Zhirakovskaya E."/>
        </authorList>
    </citation>
    <scope>NUCLEOTIDE SEQUENCE</scope>
</reference>
<comment type="catalytic activity">
    <reaction evidence="12">
        <text>D-glycero-beta-D-manno-heptose 1-phosphate + ATP + H(+) = ADP-D-glycero-beta-D-manno-heptose + diphosphate</text>
        <dbReference type="Rhea" id="RHEA:27465"/>
        <dbReference type="ChEBI" id="CHEBI:15378"/>
        <dbReference type="ChEBI" id="CHEBI:30616"/>
        <dbReference type="ChEBI" id="CHEBI:33019"/>
        <dbReference type="ChEBI" id="CHEBI:59967"/>
        <dbReference type="ChEBI" id="CHEBI:61593"/>
        <dbReference type="EC" id="2.7.7.70"/>
    </reaction>
</comment>
<dbReference type="Pfam" id="PF01467">
    <property type="entry name" value="CTP_transf_like"/>
    <property type="match status" value="1"/>
</dbReference>
<evidence type="ECO:0000256" key="12">
    <source>
        <dbReference type="ARBA" id="ARBA00047428"/>
    </source>
</evidence>
<dbReference type="InterPro" id="IPR011913">
    <property type="entry name" value="RfaE_dom_I"/>
</dbReference>
<protein>
    <recommendedName>
        <fullName evidence="4">D-glycero-beta-D-manno-heptose 1-phosphate adenylyltransferase</fullName>
        <ecNumber evidence="4">2.7.7.70</ecNumber>
    </recommendedName>
</protein>
<dbReference type="Pfam" id="PF00294">
    <property type="entry name" value="PfkB"/>
    <property type="match status" value="1"/>
</dbReference>
<comment type="function">
    <text evidence="2">Catalyzes the ADP transfer from ATP to D-glycero-beta-D-manno-heptose 1-phosphate, yielding ADP-D-glycero-beta-D-manno-heptose.</text>
</comment>
<organism evidence="15">
    <name type="scientific">hydrothermal vent metagenome</name>
    <dbReference type="NCBI Taxonomy" id="652676"/>
    <lineage>
        <taxon>unclassified sequences</taxon>
        <taxon>metagenomes</taxon>
        <taxon>ecological metagenomes</taxon>
    </lineage>
</organism>
<evidence type="ECO:0000256" key="4">
    <source>
        <dbReference type="ARBA" id="ARBA00012519"/>
    </source>
</evidence>
<dbReference type="PANTHER" id="PTHR46969:SF1">
    <property type="entry name" value="BIFUNCTIONAL PROTEIN HLDE"/>
    <property type="match status" value="1"/>
</dbReference>
<keyword evidence="8 15" id="KW-0418">Kinase</keyword>